<evidence type="ECO:0000313" key="10">
    <source>
        <dbReference type="Proteomes" id="UP000046067"/>
    </source>
</evidence>
<evidence type="ECO:0000313" key="9">
    <source>
        <dbReference type="EMBL" id="TBM40166.1"/>
    </source>
</evidence>
<dbReference type="NCBIfam" id="NF008585">
    <property type="entry name" value="PRK11548.1"/>
    <property type="match status" value="1"/>
</dbReference>
<evidence type="ECO:0000256" key="1">
    <source>
        <dbReference type="ARBA" id="ARBA00022729"/>
    </source>
</evidence>
<comment type="similarity">
    <text evidence="4">Belongs to the BamE family.</text>
</comment>
<gene>
    <name evidence="4 7" type="primary">bamE</name>
    <name evidence="6" type="synonym">smpA</name>
    <name evidence="8" type="ORF">D6U24_13705</name>
    <name evidence="6" type="ORF">ERS013201_03196</name>
    <name evidence="9" type="ORF">EYB64_15050</name>
    <name evidence="7" type="ORF">F0M16_22180</name>
</gene>
<evidence type="ECO:0000256" key="3">
    <source>
        <dbReference type="ARBA" id="ARBA00023237"/>
    </source>
</evidence>
<keyword evidence="2 4" id="KW-0472">Membrane</keyword>
<dbReference type="GO" id="GO:0043165">
    <property type="term" value="P:Gram-negative-bacterium-type cell outer membrane assembly"/>
    <property type="evidence" value="ECO:0007669"/>
    <property type="project" value="UniProtKB-UniRule"/>
</dbReference>
<dbReference type="Proteomes" id="UP000323225">
    <property type="component" value="Unassembled WGS sequence"/>
</dbReference>
<accession>A0A0H6Z253</accession>
<dbReference type="Proteomes" id="UP000294145">
    <property type="component" value="Unassembled WGS sequence"/>
</dbReference>
<evidence type="ECO:0000256" key="2">
    <source>
        <dbReference type="ARBA" id="ARBA00023136"/>
    </source>
</evidence>
<dbReference type="GO" id="GO:1990063">
    <property type="term" value="C:Bam protein complex"/>
    <property type="evidence" value="ECO:0007669"/>
    <property type="project" value="TreeGrafter"/>
</dbReference>
<dbReference type="EMBL" id="VUAA01000056">
    <property type="protein sequence ID" value="KAA1252571.1"/>
    <property type="molecule type" value="Genomic_DNA"/>
</dbReference>
<feature type="domain" description="Outer membrane protein assembly factor BamE" evidence="5">
    <location>
        <begin position="52"/>
        <end position="120"/>
    </location>
</feature>
<dbReference type="EMBL" id="SISP01000028">
    <property type="protein sequence ID" value="TBM40166.1"/>
    <property type="molecule type" value="Genomic_DNA"/>
</dbReference>
<dbReference type="EMBL" id="QZRB01000020">
    <property type="protein sequence ID" value="MVD24400.1"/>
    <property type="molecule type" value="Genomic_DNA"/>
</dbReference>
<reference evidence="8 13" key="2">
    <citation type="submission" date="2018-09" db="EMBL/GenBank/DDBJ databases">
        <title>Genomic epidemiology reveals two lineages of Vibrio cholerae that can cause global cholera epidemics despite absence of cholera toxin gene.</title>
        <authorList>
            <person name="Wang H."/>
            <person name="Zen W."/>
            <person name="Yu H."/>
            <person name="Zhang W."/>
            <person name="Pan J."/>
            <person name="Yang C."/>
            <person name="Cui Y."/>
        </authorList>
    </citation>
    <scope>NUCLEOTIDE SEQUENCE [LARGE SCALE GENOMIC DNA]</scope>
    <source>
        <strain evidence="8 13">00-1_S85</strain>
    </source>
</reference>
<dbReference type="GO" id="GO:0051205">
    <property type="term" value="P:protein insertion into membrane"/>
    <property type="evidence" value="ECO:0007669"/>
    <property type="project" value="UniProtKB-UniRule"/>
</dbReference>
<evidence type="ECO:0000313" key="12">
    <source>
        <dbReference type="Proteomes" id="UP000323225"/>
    </source>
</evidence>
<reference evidence="7 12" key="4">
    <citation type="submission" date="2019-09" db="EMBL/GenBank/DDBJ databases">
        <authorList>
            <person name="Kritzky A."/>
            <person name="Schelkanova E.Y."/>
            <person name="Alkhova Z.V."/>
            <person name="Smirnova N.I."/>
        </authorList>
    </citation>
    <scope>NUCLEOTIDE SEQUENCE [LARGE SCALE GENOMIC DNA]</scope>
    <source>
        <strain evidence="7 12">M1526</strain>
    </source>
</reference>
<comment type="subunit">
    <text evidence="4">Part of the Bam complex.</text>
</comment>
<dbReference type="EMBL" id="CWQJ01000026">
    <property type="protein sequence ID" value="CSC66144.1"/>
    <property type="molecule type" value="Genomic_DNA"/>
</dbReference>
<dbReference type="Proteomes" id="UP000471242">
    <property type="component" value="Unassembled WGS sequence"/>
</dbReference>
<sequence>MFIISQVFSPEGQRVLTMQFTKWFIALPLAVTALSGCSLLERLVYRIDINQGNYVDQQSVDQLKFGMSKDQVRFVLGSPMLVENGYPDTWYYIYHHTQGHNDPVQKNLIVKFNDGGKLVNVAGDFPAGDSFFEGVN</sequence>
<keyword evidence="1 4" id="KW-0732">Signal</keyword>
<organism evidence="7 12">
    <name type="scientific">Vibrio cholerae</name>
    <dbReference type="NCBI Taxonomy" id="666"/>
    <lineage>
        <taxon>Bacteria</taxon>
        <taxon>Pseudomonadati</taxon>
        <taxon>Pseudomonadota</taxon>
        <taxon>Gammaproteobacteria</taxon>
        <taxon>Vibrionales</taxon>
        <taxon>Vibrionaceae</taxon>
        <taxon>Vibrio</taxon>
    </lineage>
</organism>
<dbReference type="GO" id="GO:0030674">
    <property type="term" value="F:protein-macromolecule adaptor activity"/>
    <property type="evidence" value="ECO:0007669"/>
    <property type="project" value="TreeGrafter"/>
</dbReference>
<comment type="function">
    <text evidence="4">Part of the outer membrane protein assembly complex, which is involved in assembly and insertion of beta-barrel proteins into the outer membrane.</text>
</comment>
<evidence type="ECO:0000313" key="6">
    <source>
        <dbReference type="EMBL" id="CSC66144.1"/>
    </source>
</evidence>
<reference evidence="6 10" key="1">
    <citation type="submission" date="2015-07" db="EMBL/GenBank/DDBJ databases">
        <authorList>
            <consortium name="Pathogen Informatics"/>
        </authorList>
    </citation>
    <scope>NUCLEOTIDE SEQUENCE [LARGE SCALE GENOMIC DNA]</scope>
    <source>
        <strain evidence="6 10">A325</strain>
    </source>
</reference>
<keyword evidence="3 4" id="KW-0998">Cell outer membrane</keyword>
<dbReference type="OMA" id="FGSNVWY"/>
<dbReference type="AlphaFoldDB" id="A0A0H6Z253"/>
<dbReference type="PANTHER" id="PTHR37482">
    <property type="entry name" value="OUTER MEMBRANE PROTEIN ASSEMBLY FACTOR BAME"/>
    <property type="match status" value="1"/>
</dbReference>
<dbReference type="InterPro" id="IPR007450">
    <property type="entry name" value="BamE_dom"/>
</dbReference>
<dbReference type="Pfam" id="PF04355">
    <property type="entry name" value="BamE"/>
    <property type="match status" value="1"/>
</dbReference>
<dbReference type="Gene3D" id="3.30.1450.10">
    <property type="match status" value="1"/>
</dbReference>
<evidence type="ECO:0000313" key="13">
    <source>
        <dbReference type="Proteomes" id="UP000471242"/>
    </source>
</evidence>
<comment type="subcellular location">
    <subcellularLocation>
        <location evidence="4">Cell outer membrane</location>
    </subcellularLocation>
</comment>
<dbReference type="PANTHER" id="PTHR37482:SF1">
    <property type="entry name" value="OUTER MEMBRANE PROTEIN ASSEMBLY FACTOR BAME"/>
    <property type="match status" value="1"/>
</dbReference>
<dbReference type="Proteomes" id="UP000046067">
    <property type="component" value="Unassembled WGS sequence"/>
</dbReference>
<name>A0A0H6Z253_VIBCL</name>
<evidence type="ECO:0000313" key="7">
    <source>
        <dbReference type="EMBL" id="KAA1252571.1"/>
    </source>
</evidence>
<proteinExistence type="inferred from homology"/>
<evidence type="ECO:0000313" key="8">
    <source>
        <dbReference type="EMBL" id="MVD24400.1"/>
    </source>
</evidence>
<dbReference type="InterPro" id="IPR026592">
    <property type="entry name" value="BamE"/>
</dbReference>
<evidence type="ECO:0000256" key="4">
    <source>
        <dbReference type="HAMAP-Rule" id="MF_00925"/>
    </source>
</evidence>
<evidence type="ECO:0000313" key="11">
    <source>
        <dbReference type="Proteomes" id="UP000294145"/>
    </source>
</evidence>
<dbReference type="InterPro" id="IPR037873">
    <property type="entry name" value="BamE-like"/>
</dbReference>
<dbReference type="HAMAP" id="MF_00925">
    <property type="entry name" value="OM_assembly_BamE"/>
    <property type="match status" value="1"/>
</dbReference>
<reference evidence="9 11" key="3">
    <citation type="submission" date="2019-02" db="EMBL/GenBank/DDBJ databases">
        <title>Genomic plasticity associated with the antimicrobial resistance in Vibrio cholerae.</title>
        <authorList>
            <person name="Verma J."/>
            <person name="Bag S."/>
            <person name="Saha B."/>
            <person name="Kumar P."/>
            <person name="Ghosh T.S."/>
            <person name="Dayal M."/>
            <person name="Senapati T."/>
            <person name="Mehra S."/>
            <person name="Dey P."/>
            <person name="Desigamani A."/>
            <person name="Kumar D."/>
            <person name="Rana P."/>
            <person name="Kumar B."/>
            <person name="Maiti T.K."/>
            <person name="Sharma N.C."/>
            <person name="Bhadra R.K."/>
            <person name="Mutreja A."/>
            <person name="Nair G.B."/>
            <person name="Ramamurthy T."/>
            <person name="Das B."/>
        </authorList>
    </citation>
    <scope>NUCLEOTIDE SEQUENCE [LARGE SCALE GENOMIC DNA]</scope>
    <source>
        <strain evidence="9 11">IDH06781</strain>
    </source>
</reference>
<protein>
    <recommendedName>
        <fullName evidence="4">Outer membrane protein assembly factor BamE</fullName>
    </recommendedName>
</protein>
<evidence type="ECO:0000259" key="5">
    <source>
        <dbReference type="Pfam" id="PF04355"/>
    </source>
</evidence>